<dbReference type="InterPro" id="IPR001258">
    <property type="entry name" value="NHL_repeat"/>
</dbReference>
<dbReference type="Pfam" id="PF01436">
    <property type="entry name" value="NHL"/>
    <property type="match status" value="1"/>
</dbReference>
<evidence type="ECO:0000256" key="5">
    <source>
        <dbReference type="SAM" id="MobiDB-lite"/>
    </source>
</evidence>
<keyword evidence="3" id="KW-0624">Polysaccharide degradation</keyword>
<keyword evidence="2" id="KW-0326">Glycosidase</keyword>
<dbReference type="InterPro" id="IPR050952">
    <property type="entry name" value="TRIM-NHL_E3_ligases"/>
</dbReference>
<dbReference type="InterPro" id="IPR011042">
    <property type="entry name" value="6-blade_b-propeller_TolB-like"/>
</dbReference>
<dbReference type="PANTHER" id="PTHR24104:SF25">
    <property type="entry name" value="PROTEIN LIN-41"/>
    <property type="match status" value="1"/>
</dbReference>
<dbReference type="CDD" id="cd00063">
    <property type="entry name" value="FN3"/>
    <property type="match status" value="1"/>
</dbReference>
<dbReference type="InterPro" id="IPR013783">
    <property type="entry name" value="Ig-like_fold"/>
</dbReference>
<evidence type="ECO:0000256" key="1">
    <source>
        <dbReference type="ARBA" id="ARBA00022737"/>
    </source>
</evidence>
<dbReference type="Gene3D" id="2.60.40.10">
    <property type="entry name" value="Immunoglobulins"/>
    <property type="match status" value="1"/>
</dbReference>
<keyword evidence="1" id="KW-0677">Repeat</keyword>
<feature type="repeat" description="NHL" evidence="4">
    <location>
        <begin position="277"/>
        <end position="315"/>
    </location>
</feature>
<dbReference type="Gene3D" id="2.40.10.500">
    <property type="match status" value="1"/>
</dbReference>
<evidence type="ECO:0000313" key="7">
    <source>
        <dbReference type="EMBL" id="TNC51773.1"/>
    </source>
</evidence>
<dbReference type="GO" id="GO:0016798">
    <property type="term" value="F:hydrolase activity, acting on glycosyl bonds"/>
    <property type="evidence" value="ECO:0007669"/>
    <property type="project" value="UniProtKB-KW"/>
</dbReference>
<dbReference type="GO" id="GO:0061630">
    <property type="term" value="F:ubiquitin protein ligase activity"/>
    <property type="evidence" value="ECO:0007669"/>
    <property type="project" value="TreeGrafter"/>
</dbReference>
<dbReference type="PANTHER" id="PTHR24104">
    <property type="entry name" value="E3 UBIQUITIN-PROTEIN LIGASE NHLRC1-RELATED"/>
    <property type="match status" value="1"/>
</dbReference>
<dbReference type="InterPro" id="IPR003961">
    <property type="entry name" value="FN3_dom"/>
</dbReference>
<keyword evidence="2" id="KW-0378">Hydrolase</keyword>
<feature type="region of interest" description="Disordered" evidence="5">
    <location>
        <begin position="332"/>
        <end position="352"/>
    </location>
</feature>
<dbReference type="GO" id="GO:0008270">
    <property type="term" value="F:zinc ion binding"/>
    <property type="evidence" value="ECO:0007669"/>
    <property type="project" value="UniProtKB-KW"/>
</dbReference>
<feature type="chain" id="PRO_5036366943" description="Fibronectin type-III domain-containing protein" evidence="6">
    <location>
        <begin position="31"/>
        <end position="419"/>
    </location>
</feature>
<dbReference type="CDD" id="cd05819">
    <property type="entry name" value="NHL"/>
    <property type="match status" value="1"/>
</dbReference>
<name>A0A5C4N1W6_9ACTN</name>
<evidence type="ECO:0000256" key="3">
    <source>
        <dbReference type="ARBA" id="ARBA00023326"/>
    </source>
</evidence>
<dbReference type="Gene3D" id="2.120.10.30">
    <property type="entry name" value="TolB, C-terminal domain"/>
    <property type="match status" value="1"/>
</dbReference>
<dbReference type="Proteomes" id="UP000306740">
    <property type="component" value="Unassembled WGS sequence"/>
</dbReference>
<evidence type="ECO:0000256" key="2">
    <source>
        <dbReference type="ARBA" id="ARBA00023295"/>
    </source>
</evidence>
<evidence type="ECO:0000313" key="8">
    <source>
        <dbReference type="EMBL" id="TNC52115.1"/>
    </source>
</evidence>
<evidence type="ECO:0000313" key="9">
    <source>
        <dbReference type="Proteomes" id="UP000306740"/>
    </source>
</evidence>
<dbReference type="SUPFAM" id="SSF49265">
    <property type="entry name" value="Fibronectin type III"/>
    <property type="match status" value="1"/>
</dbReference>
<evidence type="ECO:0000256" key="6">
    <source>
        <dbReference type="SAM" id="SignalP"/>
    </source>
</evidence>
<evidence type="ECO:0000256" key="4">
    <source>
        <dbReference type="PROSITE-ProRule" id="PRU00504"/>
    </source>
</evidence>
<keyword evidence="6" id="KW-0732">Signal</keyword>
<dbReference type="GO" id="GO:0000209">
    <property type="term" value="P:protein polyubiquitination"/>
    <property type="evidence" value="ECO:0007669"/>
    <property type="project" value="TreeGrafter"/>
</dbReference>
<dbReference type="OrthoDB" id="3831551at2"/>
<dbReference type="PROSITE" id="PS51125">
    <property type="entry name" value="NHL"/>
    <property type="match status" value="2"/>
</dbReference>
<comment type="caution">
    <text evidence="8">The sequence shown here is derived from an EMBL/GenBank/DDBJ whole genome shotgun (WGS) entry which is preliminary data.</text>
</comment>
<gene>
    <name evidence="8" type="ORF">FHE65_00615</name>
    <name evidence="7" type="ORF">FHE65_01315</name>
</gene>
<reference evidence="8 9" key="1">
    <citation type="submission" date="2019-05" db="EMBL/GenBank/DDBJ databases">
        <title>Mumia sp. nov., isolated from the intestinal contents of plateau pika (Ochotona curzoniae) in the Qinghai-Tibet plateau of China.</title>
        <authorList>
            <person name="Tian Z."/>
        </authorList>
    </citation>
    <scope>NUCLEOTIDE SEQUENCE [LARGE SCALE GENOMIC DNA]</scope>
    <source>
        <strain evidence="9">527</strain>
        <strain evidence="8">Z527</strain>
    </source>
</reference>
<evidence type="ECO:0008006" key="10">
    <source>
        <dbReference type="Google" id="ProtNLM"/>
    </source>
</evidence>
<proteinExistence type="predicted"/>
<accession>A0A5C4N1W6</accession>
<feature type="signal peptide" evidence="6">
    <location>
        <begin position="1"/>
        <end position="30"/>
    </location>
</feature>
<dbReference type="EMBL" id="VDFR01000005">
    <property type="protein sequence ID" value="TNC51773.1"/>
    <property type="molecule type" value="Genomic_DNA"/>
</dbReference>
<dbReference type="RefSeq" id="WP_139104967.1">
    <property type="nucleotide sequence ID" value="NZ_VDFR01000004.1"/>
</dbReference>
<dbReference type="EMBL" id="VDFR01000004">
    <property type="protein sequence ID" value="TNC52115.1"/>
    <property type="molecule type" value="Genomic_DNA"/>
</dbReference>
<dbReference type="SUPFAM" id="SSF63829">
    <property type="entry name" value="Calcium-dependent phosphotriesterase"/>
    <property type="match status" value="1"/>
</dbReference>
<dbReference type="GO" id="GO:0000272">
    <property type="term" value="P:polysaccharide catabolic process"/>
    <property type="evidence" value="ECO:0007669"/>
    <property type="project" value="UniProtKB-KW"/>
</dbReference>
<sequence length="419" mass="43553">MNLSIRVTGTLAGTALVAGTLAAIAPSAVADDVNVAPVRTIQGPTHTGLQRPAGMYVRGGQIHVSNFGAASILVFDLNADGDAPPKRRIAGSTSLVSLPRTVAADSAGFTWVTSAATAPAGNRVLSFRPTADGNVAPASKFDPGFVPFGIAIDKNDKVNISNQGDTIKVFSRSATGTPAAERTIKSTHLSNARGIAVDAANRLWVANGSGDSLVAFAPGATGNAAPVRVIKGSRTQIQFATDIALDASGRVYVADHRARDVKVFAANANGNVAPIKVLGGSAAALTTPAGVTVAPDGTVVVADYDGHDISVFAPLFAPPKAVKVPGKPRALKVSGKAGSKTRKVSWRRPSNNGGAKITGYRLVVKKGNRVLLRKNLGASKRSYKIKRAQLRKGKLTVYVKAKNRKGYGKNVKQKFRVRK</sequence>
<protein>
    <recommendedName>
        <fullName evidence="10">Fibronectin type-III domain-containing protein</fullName>
    </recommendedName>
</protein>
<keyword evidence="3" id="KW-0119">Carbohydrate metabolism</keyword>
<organism evidence="8 9">
    <name type="scientific">Mumia zhuanghuii</name>
    <dbReference type="NCBI Taxonomy" id="2585211"/>
    <lineage>
        <taxon>Bacteria</taxon>
        <taxon>Bacillati</taxon>
        <taxon>Actinomycetota</taxon>
        <taxon>Actinomycetes</taxon>
        <taxon>Propionibacteriales</taxon>
        <taxon>Nocardioidaceae</taxon>
        <taxon>Mumia</taxon>
    </lineage>
</organism>
<feature type="repeat" description="NHL" evidence="4">
    <location>
        <begin position="227"/>
        <end position="267"/>
    </location>
</feature>
<dbReference type="InterPro" id="IPR036116">
    <property type="entry name" value="FN3_sf"/>
</dbReference>
<dbReference type="AlphaFoldDB" id="A0A5C4N1W6"/>
<dbReference type="GO" id="GO:0043161">
    <property type="term" value="P:proteasome-mediated ubiquitin-dependent protein catabolic process"/>
    <property type="evidence" value="ECO:0007669"/>
    <property type="project" value="TreeGrafter"/>
</dbReference>